<gene>
    <name evidence="2" type="ORF">GCM10012280_71560</name>
</gene>
<reference evidence="2" key="1">
    <citation type="journal article" date="2014" name="Int. J. Syst. Evol. Microbiol.">
        <title>Complete genome sequence of Corynebacterium casei LMG S-19264T (=DSM 44701T), isolated from a smear-ripened cheese.</title>
        <authorList>
            <consortium name="US DOE Joint Genome Institute (JGI-PGF)"/>
            <person name="Walter F."/>
            <person name="Albersmeier A."/>
            <person name="Kalinowski J."/>
            <person name="Ruckert C."/>
        </authorList>
    </citation>
    <scope>NUCLEOTIDE SEQUENCE</scope>
    <source>
        <strain evidence="2">CGMCC 4.7201</strain>
    </source>
</reference>
<comment type="caution">
    <text evidence="2">The sequence shown here is derived from an EMBL/GenBank/DDBJ whole genome shotgun (WGS) entry which is preliminary data.</text>
</comment>
<dbReference type="AlphaFoldDB" id="A0A918A0B6"/>
<organism evidence="2 3">
    <name type="scientific">Wenjunlia tyrosinilytica</name>
    <dbReference type="NCBI Taxonomy" id="1544741"/>
    <lineage>
        <taxon>Bacteria</taxon>
        <taxon>Bacillati</taxon>
        <taxon>Actinomycetota</taxon>
        <taxon>Actinomycetes</taxon>
        <taxon>Kitasatosporales</taxon>
        <taxon>Streptomycetaceae</taxon>
        <taxon>Wenjunlia</taxon>
    </lineage>
</organism>
<accession>A0A918A0B6</accession>
<protein>
    <submittedName>
        <fullName evidence="2">Uncharacterized protein</fullName>
    </submittedName>
</protein>
<feature type="compositionally biased region" description="Basic and acidic residues" evidence="1">
    <location>
        <begin position="129"/>
        <end position="142"/>
    </location>
</feature>
<proteinExistence type="predicted"/>
<dbReference type="Proteomes" id="UP000641932">
    <property type="component" value="Unassembled WGS sequence"/>
</dbReference>
<feature type="region of interest" description="Disordered" evidence="1">
    <location>
        <begin position="114"/>
        <end position="151"/>
    </location>
</feature>
<evidence type="ECO:0000313" key="2">
    <source>
        <dbReference type="EMBL" id="GGP01194.1"/>
    </source>
</evidence>
<evidence type="ECO:0000256" key="1">
    <source>
        <dbReference type="SAM" id="MobiDB-lite"/>
    </source>
</evidence>
<dbReference type="EMBL" id="BMMS01000089">
    <property type="protein sequence ID" value="GGP01194.1"/>
    <property type="molecule type" value="Genomic_DNA"/>
</dbReference>
<evidence type="ECO:0000313" key="3">
    <source>
        <dbReference type="Proteomes" id="UP000641932"/>
    </source>
</evidence>
<sequence length="151" mass="16555">MPPPVRAKGAWLLLEWMKEGMAEHGWYWSQSAPEDAPPPVPVPVAEQAERLVEEGLAGEVPEVERLQRERDALRGRLEAAPAEERDRLRGAIRELGGAVAEVLAASDATAEALRAEAPRPAPGPLSPEAEQRVLDLYRRLGEEQNGDQPET</sequence>
<name>A0A918A0B6_9ACTN</name>
<keyword evidence="3" id="KW-1185">Reference proteome</keyword>
<reference evidence="2" key="2">
    <citation type="submission" date="2020-09" db="EMBL/GenBank/DDBJ databases">
        <authorList>
            <person name="Sun Q."/>
            <person name="Zhou Y."/>
        </authorList>
    </citation>
    <scope>NUCLEOTIDE SEQUENCE</scope>
    <source>
        <strain evidence="2">CGMCC 4.7201</strain>
    </source>
</reference>